<feature type="region of interest" description="Disordered" evidence="6">
    <location>
        <begin position="378"/>
        <end position="425"/>
    </location>
</feature>
<protein>
    <recommendedName>
        <fullName evidence="5">DNA 3'-5' helicase</fullName>
        <ecNumber evidence="5">5.6.2.4</ecNumber>
    </recommendedName>
</protein>
<evidence type="ECO:0000259" key="8">
    <source>
        <dbReference type="PROSITE" id="PS51194"/>
    </source>
</evidence>
<feature type="compositionally biased region" description="Basic residues" evidence="6">
    <location>
        <begin position="390"/>
        <end position="404"/>
    </location>
</feature>
<evidence type="ECO:0000256" key="3">
    <source>
        <dbReference type="ARBA" id="ARBA00022840"/>
    </source>
</evidence>
<dbReference type="GO" id="GO:0009378">
    <property type="term" value="F:four-way junction helicase activity"/>
    <property type="evidence" value="ECO:0007669"/>
    <property type="project" value="TreeGrafter"/>
</dbReference>
<dbReference type="InterPro" id="IPR001650">
    <property type="entry name" value="Helicase_C-like"/>
</dbReference>
<comment type="caution">
    <text evidence="9">The sequence shown here is derived from an EMBL/GenBank/DDBJ whole genome shotgun (WGS) entry which is preliminary data.</text>
</comment>
<dbReference type="GO" id="GO:0005694">
    <property type="term" value="C:chromosome"/>
    <property type="evidence" value="ECO:0007669"/>
    <property type="project" value="TreeGrafter"/>
</dbReference>
<dbReference type="GO" id="GO:0005524">
    <property type="term" value="F:ATP binding"/>
    <property type="evidence" value="ECO:0007669"/>
    <property type="project" value="UniProtKB-KW"/>
</dbReference>
<comment type="catalytic activity">
    <reaction evidence="4">
        <text>Couples ATP hydrolysis with the unwinding of duplex DNA by translocating in the 3'-5' direction.</text>
        <dbReference type="EC" id="5.6.2.4"/>
    </reaction>
</comment>
<dbReference type="Pfam" id="PF00270">
    <property type="entry name" value="DEAD"/>
    <property type="match status" value="1"/>
</dbReference>
<dbReference type="EC" id="5.6.2.4" evidence="5"/>
<dbReference type="GO" id="GO:0005737">
    <property type="term" value="C:cytoplasm"/>
    <property type="evidence" value="ECO:0007669"/>
    <property type="project" value="TreeGrafter"/>
</dbReference>
<evidence type="ECO:0000256" key="5">
    <source>
        <dbReference type="ARBA" id="ARBA00034808"/>
    </source>
</evidence>
<dbReference type="SMART" id="SM00487">
    <property type="entry name" value="DEXDc"/>
    <property type="match status" value="1"/>
</dbReference>
<feature type="domain" description="Helicase ATP-binding" evidence="7">
    <location>
        <begin position="40"/>
        <end position="217"/>
    </location>
</feature>
<keyword evidence="10" id="KW-1185">Reference proteome</keyword>
<name>A0A5N5Q801_9AGAM</name>
<dbReference type="InterPro" id="IPR027417">
    <property type="entry name" value="P-loop_NTPase"/>
</dbReference>
<dbReference type="GO" id="GO:0043138">
    <property type="term" value="F:3'-5' DNA helicase activity"/>
    <property type="evidence" value="ECO:0007669"/>
    <property type="project" value="UniProtKB-EC"/>
</dbReference>
<dbReference type="SMART" id="SM00490">
    <property type="entry name" value="HELICc"/>
    <property type="match status" value="1"/>
</dbReference>
<dbReference type="PANTHER" id="PTHR13710:SF120">
    <property type="entry name" value="BIFUNCTIONAL 3'-5' EXONUCLEASE_ATP-DEPENDENT HELICASE WRN"/>
    <property type="match status" value="1"/>
</dbReference>
<dbReference type="Proteomes" id="UP000383932">
    <property type="component" value="Unassembled WGS sequence"/>
</dbReference>
<evidence type="ECO:0000313" key="10">
    <source>
        <dbReference type="Proteomes" id="UP000383932"/>
    </source>
</evidence>
<dbReference type="PANTHER" id="PTHR13710">
    <property type="entry name" value="DNA HELICASE RECQ FAMILY MEMBER"/>
    <property type="match status" value="1"/>
</dbReference>
<evidence type="ECO:0000259" key="7">
    <source>
        <dbReference type="PROSITE" id="PS51192"/>
    </source>
</evidence>
<dbReference type="EMBL" id="SSOP01000694">
    <property type="protein sequence ID" value="KAB5587900.1"/>
    <property type="molecule type" value="Genomic_DNA"/>
</dbReference>
<dbReference type="PROSITE" id="PS51194">
    <property type="entry name" value="HELICASE_CTER"/>
    <property type="match status" value="1"/>
</dbReference>
<dbReference type="AlphaFoldDB" id="A0A5N5Q801"/>
<gene>
    <name evidence="9" type="ORF">CTheo_8658</name>
</gene>
<feature type="domain" description="Helicase C-terminal" evidence="8">
    <location>
        <begin position="242"/>
        <end position="421"/>
    </location>
</feature>
<keyword evidence="3" id="KW-0067">ATP-binding</keyword>
<reference evidence="9 10" key="1">
    <citation type="journal article" date="2019" name="Fungal Biol. Biotechnol.">
        <title>Draft genome sequence of fastidious pathogen Ceratobasidium theobromae, which causes vascular-streak dieback in Theobroma cacao.</title>
        <authorList>
            <person name="Ali S.S."/>
            <person name="Asman A."/>
            <person name="Shao J."/>
            <person name="Firmansyah A.P."/>
            <person name="Susilo A.W."/>
            <person name="Rosmana A."/>
            <person name="McMahon P."/>
            <person name="Junaid M."/>
            <person name="Guest D."/>
            <person name="Kheng T.Y."/>
            <person name="Meinhardt L.W."/>
            <person name="Bailey B.A."/>
        </authorList>
    </citation>
    <scope>NUCLEOTIDE SEQUENCE [LARGE SCALE GENOMIC DNA]</scope>
    <source>
        <strain evidence="9 10">CT2</strain>
    </source>
</reference>
<dbReference type="GO" id="GO:0005634">
    <property type="term" value="C:nucleus"/>
    <property type="evidence" value="ECO:0007669"/>
    <property type="project" value="TreeGrafter"/>
</dbReference>
<evidence type="ECO:0000256" key="4">
    <source>
        <dbReference type="ARBA" id="ARBA00034617"/>
    </source>
</evidence>
<dbReference type="InterPro" id="IPR011545">
    <property type="entry name" value="DEAD/DEAH_box_helicase_dom"/>
</dbReference>
<evidence type="ECO:0000256" key="6">
    <source>
        <dbReference type="SAM" id="MobiDB-lite"/>
    </source>
</evidence>
<dbReference type="OrthoDB" id="3238224at2759"/>
<keyword evidence="2" id="KW-0547">Nucleotide-binding</keyword>
<dbReference type="InterPro" id="IPR014001">
    <property type="entry name" value="Helicase_ATP-bd"/>
</dbReference>
<dbReference type="Pfam" id="PF00271">
    <property type="entry name" value="Helicase_C"/>
    <property type="match status" value="1"/>
</dbReference>
<evidence type="ECO:0000256" key="1">
    <source>
        <dbReference type="ARBA" id="ARBA00005446"/>
    </source>
</evidence>
<accession>A0A5N5Q801</accession>
<sequence length="453" mass="50720">MVNLHDILTPALRERYKDLGETMCRHFGWEKAHQFQIDGTMLQLAGYDGIVHVATGRGKTAIVAGPYVYEENLRKTTIMVCPLIALQEEMKVTFERKHGLSAIIINSGIGNGSTEILKEVVNNKYWIILISPESLLSRRIIDVILRNSTFTKSVLSLVIDEAHCVSFWSNSFRKKYGALHLVRQFLPRRTPVIALSATLTPRVRRDLVPKLNLSTDHVLINEGNHKPNLTIAVLRCKYTLKSLHDLAFVIPDSTFHPFDIPKTLVYTDNIDTGRQIVQFLTSLLPDHLRNAGIIRPYNSRHTQEYRALAMQQLREDNIRVLVCTDAAGMGCDIPDIDVVVQWRITFLSALIQCWGRAGRGPGRTGLGILLFEPSACKVDPTSPGESNRVAKSKPGNKRQQRSALRKGGFQSDAPGAEPEVHDDSPAEGTYAMVQTNGCVRHIWTKVFDNQPIG</sequence>
<dbReference type="GO" id="GO:0000724">
    <property type="term" value="P:double-strand break repair via homologous recombination"/>
    <property type="evidence" value="ECO:0007669"/>
    <property type="project" value="TreeGrafter"/>
</dbReference>
<proteinExistence type="inferred from homology"/>
<evidence type="ECO:0000313" key="9">
    <source>
        <dbReference type="EMBL" id="KAB5587900.1"/>
    </source>
</evidence>
<comment type="similarity">
    <text evidence="1">Belongs to the helicase family. RecQ subfamily.</text>
</comment>
<organism evidence="9 10">
    <name type="scientific">Ceratobasidium theobromae</name>
    <dbReference type="NCBI Taxonomy" id="1582974"/>
    <lineage>
        <taxon>Eukaryota</taxon>
        <taxon>Fungi</taxon>
        <taxon>Dikarya</taxon>
        <taxon>Basidiomycota</taxon>
        <taxon>Agaricomycotina</taxon>
        <taxon>Agaricomycetes</taxon>
        <taxon>Cantharellales</taxon>
        <taxon>Ceratobasidiaceae</taxon>
        <taxon>Ceratobasidium</taxon>
    </lineage>
</organism>
<dbReference type="SUPFAM" id="SSF52540">
    <property type="entry name" value="P-loop containing nucleoside triphosphate hydrolases"/>
    <property type="match status" value="1"/>
</dbReference>
<dbReference type="Gene3D" id="3.40.50.300">
    <property type="entry name" value="P-loop containing nucleotide triphosphate hydrolases"/>
    <property type="match status" value="2"/>
</dbReference>
<evidence type="ECO:0000256" key="2">
    <source>
        <dbReference type="ARBA" id="ARBA00022741"/>
    </source>
</evidence>
<dbReference type="GO" id="GO:0003676">
    <property type="term" value="F:nucleic acid binding"/>
    <property type="evidence" value="ECO:0007669"/>
    <property type="project" value="InterPro"/>
</dbReference>
<dbReference type="PROSITE" id="PS51192">
    <property type="entry name" value="HELICASE_ATP_BIND_1"/>
    <property type="match status" value="1"/>
</dbReference>